<dbReference type="Pfam" id="PF00561">
    <property type="entry name" value="Abhydrolase_1"/>
    <property type="match status" value="1"/>
</dbReference>
<dbReference type="RefSeq" id="WP_242853125.1">
    <property type="nucleotide sequence ID" value="NZ_JQKC01000017.1"/>
</dbReference>
<protein>
    <submittedName>
        <fullName evidence="2">Alpha/beta hydrolase fold containing protein</fullName>
    </submittedName>
</protein>
<dbReference type="STRING" id="398512.Bccel_3155"/>
<evidence type="ECO:0000313" key="3">
    <source>
        <dbReference type="Proteomes" id="UP000036923"/>
    </source>
</evidence>
<keyword evidence="2" id="KW-0378">Hydrolase</keyword>
<dbReference type="SUPFAM" id="SSF53474">
    <property type="entry name" value="alpha/beta-Hydrolases"/>
    <property type="match status" value="1"/>
</dbReference>
<accession>A0A0L6JQ23</accession>
<dbReference type="InterPro" id="IPR000073">
    <property type="entry name" value="AB_hydrolase_1"/>
</dbReference>
<keyword evidence="3" id="KW-1185">Reference proteome</keyword>
<evidence type="ECO:0000313" key="2">
    <source>
        <dbReference type="EMBL" id="KNY27884.1"/>
    </source>
</evidence>
<name>A0A0L6JQ23_9FIRM</name>
<dbReference type="PANTHER" id="PTHR46331">
    <property type="entry name" value="VALACYCLOVIR HYDROLASE"/>
    <property type="match status" value="1"/>
</dbReference>
<feature type="domain" description="AB hydrolase-1" evidence="1">
    <location>
        <begin position="11"/>
        <end position="61"/>
    </location>
</feature>
<evidence type="ECO:0000259" key="1">
    <source>
        <dbReference type="Pfam" id="PF00561"/>
    </source>
</evidence>
<dbReference type="PANTHER" id="PTHR46331:SF2">
    <property type="entry name" value="VALACYCLOVIR HYDROLASE"/>
    <property type="match status" value="1"/>
</dbReference>
<proteinExistence type="predicted"/>
<dbReference type="AlphaFoldDB" id="A0A0L6JQ23"/>
<organism evidence="2 3">
    <name type="scientific">Pseudobacteroides cellulosolvens ATCC 35603 = DSM 2933</name>
    <dbReference type="NCBI Taxonomy" id="398512"/>
    <lineage>
        <taxon>Bacteria</taxon>
        <taxon>Bacillati</taxon>
        <taxon>Bacillota</taxon>
        <taxon>Clostridia</taxon>
        <taxon>Eubacteriales</taxon>
        <taxon>Oscillospiraceae</taxon>
        <taxon>Pseudobacteroides</taxon>
    </lineage>
</organism>
<gene>
    <name evidence="2" type="ORF">Bccel_3155</name>
</gene>
<dbReference type="GO" id="GO:0017171">
    <property type="term" value="F:serine hydrolase activity"/>
    <property type="evidence" value="ECO:0007669"/>
    <property type="project" value="TreeGrafter"/>
</dbReference>
<dbReference type="EMBL" id="LGTC01000001">
    <property type="protein sequence ID" value="KNY27884.1"/>
    <property type="molecule type" value="Genomic_DNA"/>
</dbReference>
<dbReference type="Gene3D" id="3.40.50.1820">
    <property type="entry name" value="alpha/beta hydrolase"/>
    <property type="match status" value="1"/>
</dbReference>
<dbReference type="InterPro" id="IPR029058">
    <property type="entry name" value="AB_hydrolase_fold"/>
</dbReference>
<dbReference type="Proteomes" id="UP000036923">
    <property type="component" value="Unassembled WGS sequence"/>
</dbReference>
<comment type="caution">
    <text evidence="2">The sequence shown here is derived from an EMBL/GenBank/DDBJ whole genome shotgun (WGS) entry which is preliminary data.</text>
</comment>
<reference evidence="3" key="1">
    <citation type="submission" date="2015-07" db="EMBL/GenBank/DDBJ databases">
        <title>Near-Complete Genome Sequence of the Cellulolytic Bacterium Bacteroides (Pseudobacteroides) cellulosolvens ATCC 35603.</title>
        <authorList>
            <person name="Dassa B."/>
            <person name="Utturkar S.M."/>
            <person name="Klingeman D.M."/>
            <person name="Hurt R.A."/>
            <person name="Keller M."/>
            <person name="Xu J."/>
            <person name="Reddy Y.H.K."/>
            <person name="Borovok I."/>
            <person name="Grinberg I.R."/>
            <person name="Lamed R."/>
            <person name="Zhivin O."/>
            <person name="Bayer E.A."/>
            <person name="Brown S.D."/>
        </authorList>
    </citation>
    <scope>NUCLEOTIDE SEQUENCE [LARGE SCALE GENOMIC DNA]</scope>
    <source>
        <strain evidence="3">DSM 2933</strain>
    </source>
</reference>
<sequence>MPHKPLARKRLKVIHVPTLIVISDKDKAFNINIAQYVCKNIKNSKKFVMSDCGHLPFVEKPQEFNKYVLDFLSFSIQNPSCD</sequence>